<feature type="short sequence motif" description="Histidine triad motif" evidence="1">
    <location>
        <begin position="91"/>
        <end position="95"/>
    </location>
</feature>
<dbReference type="InterPro" id="IPR001310">
    <property type="entry name" value="Histidine_triad_HIT"/>
</dbReference>
<dbReference type="Proteomes" id="UP001501444">
    <property type="component" value="Unassembled WGS sequence"/>
</dbReference>
<dbReference type="InterPro" id="IPR036265">
    <property type="entry name" value="HIT-like_sf"/>
</dbReference>
<evidence type="ECO:0000313" key="4">
    <source>
        <dbReference type="Proteomes" id="UP001501444"/>
    </source>
</evidence>
<dbReference type="SUPFAM" id="SSF54197">
    <property type="entry name" value="HIT-like"/>
    <property type="match status" value="1"/>
</dbReference>
<organism evidence="3 4">
    <name type="scientific">Dactylosporangium salmoneum</name>
    <dbReference type="NCBI Taxonomy" id="53361"/>
    <lineage>
        <taxon>Bacteria</taxon>
        <taxon>Bacillati</taxon>
        <taxon>Actinomycetota</taxon>
        <taxon>Actinomycetes</taxon>
        <taxon>Micromonosporales</taxon>
        <taxon>Micromonosporaceae</taxon>
        <taxon>Dactylosporangium</taxon>
    </lineage>
</organism>
<dbReference type="Gene3D" id="3.30.428.10">
    <property type="entry name" value="HIT-like"/>
    <property type="match status" value="1"/>
</dbReference>
<feature type="domain" description="HIT" evidence="2">
    <location>
        <begin position="4"/>
        <end position="107"/>
    </location>
</feature>
<dbReference type="EMBL" id="BAAARV010000006">
    <property type="protein sequence ID" value="GAA2331411.1"/>
    <property type="molecule type" value="Genomic_DNA"/>
</dbReference>
<dbReference type="PROSITE" id="PS51084">
    <property type="entry name" value="HIT_2"/>
    <property type="match status" value="1"/>
</dbReference>
<dbReference type="InterPro" id="IPR011146">
    <property type="entry name" value="HIT-like"/>
</dbReference>
<gene>
    <name evidence="3" type="ORF">GCM10010170_009890</name>
</gene>
<dbReference type="PRINTS" id="PR00332">
    <property type="entry name" value="HISTRIAD"/>
</dbReference>
<evidence type="ECO:0000313" key="3">
    <source>
        <dbReference type="EMBL" id="GAA2331411.1"/>
    </source>
</evidence>
<keyword evidence="4" id="KW-1185">Reference proteome</keyword>
<dbReference type="PANTHER" id="PTHR46648">
    <property type="entry name" value="HIT FAMILY PROTEIN 1"/>
    <property type="match status" value="1"/>
</dbReference>
<evidence type="ECO:0000256" key="1">
    <source>
        <dbReference type="PROSITE-ProRule" id="PRU00464"/>
    </source>
</evidence>
<dbReference type="RefSeq" id="WP_344611011.1">
    <property type="nucleotide sequence ID" value="NZ_BAAARV010000006.1"/>
</dbReference>
<reference evidence="3 4" key="1">
    <citation type="journal article" date="2019" name="Int. J. Syst. Evol. Microbiol.">
        <title>The Global Catalogue of Microorganisms (GCM) 10K type strain sequencing project: providing services to taxonomists for standard genome sequencing and annotation.</title>
        <authorList>
            <consortium name="The Broad Institute Genomics Platform"/>
            <consortium name="The Broad Institute Genome Sequencing Center for Infectious Disease"/>
            <person name="Wu L."/>
            <person name="Ma J."/>
        </authorList>
    </citation>
    <scope>NUCLEOTIDE SEQUENCE [LARGE SCALE GENOMIC DNA]</scope>
    <source>
        <strain evidence="3 4">JCM 3272</strain>
    </source>
</reference>
<sequence>MSTVFSKIIAGELPGRFVWQDPDVVAFLSIAPLRPGHALVVPRREIDQWTAAGDGLFARCTAVAQHVGRAVQRVWDAPRVGLIVAGFEVPHMHLHVFPTWGMEDFDFGRADHNPDPAALDDAGDRIRAALRDLGHGAEVPA</sequence>
<accession>A0ABN3FJ38</accession>
<name>A0ABN3FJ38_9ACTN</name>
<evidence type="ECO:0000259" key="2">
    <source>
        <dbReference type="PROSITE" id="PS51084"/>
    </source>
</evidence>
<dbReference type="Pfam" id="PF01230">
    <property type="entry name" value="HIT"/>
    <property type="match status" value="1"/>
</dbReference>
<protein>
    <submittedName>
        <fullName evidence="3">HIT family protein</fullName>
    </submittedName>
</protein>
<proteinExistence type="predicted"/>
<comment type="caution">
    <text evidence="3">The sequence shown here is derived from an EMBL/GenBank/DDBJ whole genome shotgun (WGS) entry which is preliminary data.</text>
</comment>
<dbReference type="PANTHER" id="PTHR46648:SF1">
    <property type="entry name" value="ADENOSINE 5'-MONOPHOSPHORAMIDASE HNT1"/>
    <property type="match status" value="1"/>
</dbReference>